<feature type="region of interest" description="Disordered" evidence="1">
    <location>
        <begin position="1"/>
        <end position="28"/>
    </location>
</feature>
<name>A0AAW7ID79_9BACI</name>
<proteinExistence type="predicted"/>
<dbReference type="EMBL" id="JAUCEY010000008">
    <property type="protein sequence ID" value="MDM5451957.1"/>
    <property type="molecule type" value="Genomic_DNA"/>
</dbReference>
<gene>
    <name evidence="2" type="ORF">QUF89_07045</name>
</gene>
<reference evidence="2" key="1">
    <citation type="submission" date="2023-06" db="EMBL/GenBank/DDBJ databases">
        <title>Comparative genomics of Bacillaceae isolates and their secondary metabolite potential.</title>
        <authorList>
            <person name="Song L."/>
            <person name="Nielsen L.J."/>
            <person name="Mohite O."/>
            <person name="Xu X."/>
            <person name="Weber T."/>
            <person name="Kovacs A.T."/>
        </authorList>
    </citation>
    <scope>NUCLEOTIDE SEQUENCE</scope>
    <source>
        <strain evidence="2">D8_B_37</strain>
    </source>
</reference>
<organism evidence="2 3">
    <name type="scientific">Peribacillus simplex</name>
    <dbReference type="NCBI Taxonomy" id="1478"/>
    <lineage>
        <taxon>Bacteria</taxon>
        <taxon>Bacillati</taxon>
        <taxon>Bacillota</taxon>
        <taxon>Bacilli</taxon>
        <taxon>Bacillales</taxon>
        <taxon>Bacillaceae</taxon>
        <taxon>Peribacillus</taxon>
    </lineage>
</organism>
<dbReference type="AlphaFoldDB" id="A0AAW7ID79"/>
<sequence>MNSKEQKRFATTREQMENAKERTDLSSELEKDLENLGLQRRMKQLELENKFLKKQNDELV</sequence>
<dbReference type="KEGG" id="bsj:UP17_13800"/>
<evidence type="ECO:0000313" key="3">
    <source>
        <dbReference type="Proteomes" id="UP001234602"/>
    </source>
</evidence>
<evidence type="ECO:0000313" key="2">
    <source>
        <dbReference type="EMBL" id="MDM5451957.1"/>
    </source>
</evidence>
<comment type="caution">
    <text evidence="2">The sequence shown here is derived from an EMBL/GenBank/DDBJ whole genome shotgun (WGS) entry which is preliminary data.</text>
</comment>
<feature type="compositionally biased region" description="Basic and acidic residues" evidence="1">
    <location>
        <begin position="14"/>
        <end position="28"/>
    </location>
</feature>
<dbReference type="Proteomes" id="UP001234602">
    <property type="component" value="Unassembled WGS sequence"/>
</dbReference>
<accession>A0AAW7ID79</accession>
<protein>
    <submittedName>
        <fullName evidence="2">Uncharacterized protein</fullName>
    </submittedName>
</protein>
<dbReference type="RefSeq" id="WP_061463519.1">
    <property type="nucleotide sequence ID" value="NZ_CP011008.1"/>
</dbReference>
<evidence type="ECO:0000256" key="1">
    <source>
        <dbReference type="SAM" id="MobiDB-lite"/>
    </source>
</evidence>